<keyword evidence="1 6" id="KW-0597">Phosphoprotein</keyword>
<feature type="domain" description="Response regulatory" evidence="8">
    <location>
        <begin position="8"/>
        <end position="121"/>
    </location>
</feature>
<keyword evidence="4 7" id="KW-0238">DNA-binding</keyword>
<feature type="modified residue" description="4-aspartylphosphate" evidence="6">
    <location>
        <position position="57"/>
    </location>
</feature>
<sequence length="230" mass="26396">MLGDYMKKIYVVEDDLQIAETLASFLRKWAFEVQLAIDFQNVAEAVLRYQPDLVLMDISLPLYNGFHWCSELRKQTDVPIVFLSSANDNMNILMAMNMGADDFIAKPFDLQILVAKIQAILRRSEMLPTTHCLNYQGFDLDLEAFEVSLEEQIISLTKNEAKILGMLFQQPEKLVPKEKIMEKLWESEEFIDANTLSVNMTRLRKKVAAIGLDKQIHTEKGKGYRLGKGE</sequence>
<dbReference type="SUPFAM" id="SSF52172">
    <property type="entry name" value="CheY-like"/>
    <property type="match status" value="1"/>
</dbReference>
<evidence type="ECO:0000256" key="1">
    <source>
        <dbReference type="ARBA" id="ARBA00022553"/>
    </source>
</evidence>
<accession>A0AA91GIQ3</accession>
<dbReference type="PANTHER" id="PTHR48111">
    <property type="entry name" value="REGULATOR OF RPOS"/>
    <property type="match status" value="1"/>
</dbReference>
<dbReference type="GO" id="GO:0032993">
    <property type="term" value="C:protein-DNA complex"/>
    <property type="evidence" value="ECO:0007669"/>
    <property type="project" value="TreeGrafter"/>
</dbReference>
<dbReference type="Gene3D" id="3.40.50.2300">
    <property type="match status" value="1"/>
</dbReference>
<comment type="caution">
    <text evidence="10">The sequence shown here is derived from an EMBL/GenBank/DDBJ whole genome shotgun (WGS) entry which is preliminary data.</text>
</comment>
<dbReference type="SUPFAM" id="SSF46894">
    <property type="entry name" value="C-terminal effector domain of the bipartite response regulators"/>
    <property type="match status" value="1"/>
</dbReference>
<evidence type="ECO:0000259" key="8">
    <source>
        <dbReference type="PROSITE" id="PS50110"/>
    </source>
</evidence>
<dbReference type="InterPro" id="IPR001867">
    <property type="entry name" value="OmpR/PhoB-type_DNA-bd"/>
</dbReference>
<evidence type="ECO:0000313" key="11">
    <source>
        <dbReference type="Proteomes" id="UP000183039"/>
    </source>
</evidence>
<dbReference type="InterPro" id="IPR011006">
    <property type="entry name" value="CheY-like_superfamily"/>
</dbReference>
<dbReference type="CDD" id="cd00383">
    <property type="entry name" value="trans_reg_C"/>
    <property type="match status" value="1"/>
</dbReference>
<dbReference type="Proteomes" id="UP000183039">
    <property type="component" value="Unassembled WGS sequence"/>
</dbReference>
<dbReference type="InterPro" id="IPR036388">
    <property type="entry name" value="WH-like_DNA-bd_sf"/>
</dbReference>
<dbReference type="AlphaFoldDB" id="A0AA91GIQ3"/>
<reference evidence="10 11" key="1">
    <citation type="submission" date="2014-12" db="EMBL/GenBank/DDBJ databases">
        <title>Draft genome sequences of 29 type strains of Enterococci.</title>
        <authorList>
            <person name="Zhong Z."/>
            <person name="Sun Z."/>
            <person name="Liu W."/>
            <person name="Zhang W."/>
            <person name="Zhang H."/>
        </authorList>
    </citation>
    <scope>NUCLEOTIDE SEQUENCE [LARGE SCALE GENOMIC DNA]</scope>
    <source>
        <strain evidence="10 11">DSM 22801</strain>
    </source>
</reference>
<evidence type="ECO:0000256" key="7">
    <source>
        <dbReference type="PROSITE-ProRule" id="PRU01091"/>
    </source>
</evidence>
<dbReference type="GO" id="GO:0000156">
    <property type="term" value="F:phosphorelay response regulator activity"/>
    <property type="evidence" value="ECO:0007669"/>
    <property type="project" value="TreeGrafter"/>
</dbReference>
<dbReference type="InterPro" id="IPR001789">
    <property type="entry name" value="Sig_transdc_resp-reg_receiver"/>
</dbReference>
<proteinExistence type="predicted"/>
<evidence type="ECO:0000256" key="2">
    <source>
        <dbReference type="ARBA" id="ARBA00023012"/>
    </source>
</evidence>
<evidence type="ECO:0000313" key="10">
    <source>
        <dbReference type="EMBL" id="OJG92450.1"/>
    </source>
</evidence>
<feature type="DNA-binding region" description="OmpR/PhoB-type" evidence="7">
    <location>
        <begin position="130"/>
        <end position="228"/>
    </location>
</feature>
<evidence type="ECO:0000256" key="4">
    <source>
        <dbReference type="ARBA" id="ARBA00023125"/>
    </source>
</evidence>
<keyword evidence="5" id="KW-0804">Transcription</keyword>
<dbReference type="SMART" id="SM00862">
    <property type="entry name" value="Trans_reg_C"/>
    <property type="match status" value="1"/>
</dbReference>
<dbReference type="SMART" id="SM00448">
    <property type="entry name" value="REC"/>
    <property type="match status" value="1"/>
</dbReference>
<gene>
    <name evidence="10" type="ORF">RV15_GL003243</name>
</gene>
<evidence type="ECO:0000256" key="3">
    <source>
        <dbReference type="ARBA" id="ARBA00023015"/>
    </source>
</evidence>
<feature type="domain" description="OmpR/PhoB-type" evidence="9">
    <location>
        <begin position="130"/>
        <end position="228"/>
    </location>
</feature>
<dbReference type="EMBL" id="JXLC01000006">
    <property type="protein sequence ID" value="OJG92450.1"/>
    <property type="molecule type" value="Genomic_DNA"/>
</dbReference>
<dbReference type="InterPro" id="IPR039420">
    <property type="entry name" value="WalR-like"/>
</dbReference>
<dbReference type="InterPro" id="IPR016032">
    <property type="entry name" value="Sig_transdc_resp-reg_C-effctor"/>
</dbReference>
<dbReference type="PANTHER" id="PTHR48111:SF43">
    <property type="entry name" value="STAGE 0 SPORULATION PROTEIN A HOMOLOG"/>
    <property type="match status" value="1"/>
</dbReference>
<evidence type="ECO:0000259" key="9">
    <source>
        <dbReference type="PROSITE" id="PS51755"/>
    </source>
</evidence>
<dbReference type="PROSITE" id="PS51755">
    <property type="entry name" value="OMPR_PHOB"/>
    <property type="match status" value="1"/>
</dbReference>
<dbReference type="GO" id="GO:0005829">
    <property type="term" value="C:cytosol"/>
    <property type="evidence" value="ECO:0007669"/>
    <property type="project" value="TreeGrafter"/>
</dbReference>
<name>A0AA91GIQ3_9ENTE</name>
<organism evidence="10 11">
    <name type="scientific">Enterococcus silesiacus</name>
    <dbReference type="NCBI Taxonomy" id="332949"/>
    <lineage>
        <taxon>Bacteria</taxon>
        <taxon>Bacillati</taxon>
        <taxon>Bacillota</taxon>
        <taxon>Bacilli</taxon>
        <taxon>Lactobacillales</taxon>
        <taxon>Enterococcaceae</taxon>
        <taxon>Enterococcus</taxon>
    </lineage>
</organism>
<dbReference type="Pfam" id="PF00486">
    <property type="entry name" value="Trans_reg_C"/>
    <property type="match status" value="1"/>
</dbReference>
<dbReference type="Gene3D" id="1.10.10.10">
    <property type="entry name" value="Winged helix-like DNA-binding domain superfamily/Winged helix DNA-binding domain"/>
    <property type="match status" value="1"/>
</dbReference>
<keyword evidence="3" id="KW-0805">Transcription regulation</keyword>
<dbReference type="PROSITE" id="PS50110">
    <property type="entry name" value="RESPONSE_REGULATORY"/>
    <property type="match status" value="1"/>
</dbReference>
<keyword evidence="2" id="KW-0902">Two-component regulatory system</keyword>
<evidence type="ECO:0000256" key="6">
    <source>
        <dbReference type="PROSITE-ProRule" id="PRU00169"/>
    </source>
</evidence>
<protein>
    <submittedName>
        <fullName evidence="10">PhoB family transcriptional regulator</fullName>
    </submittedName>
</protein>
<dbReference type="Pfam" id="PF00072">
    <property type="entry name" value="Response_reg"/>
    <property type="match status" value="1"/>
</dbReference>
<dbReference type="GO" id="GO:0006355">
    <property type="term" value="P:regulation of DNA-templated transcription"/>
    <property type="evidence" value="ECO:0007669"/>
    <property type="project" value="InterPro"/>
</dbReference>
<dbReference type="GO" id="GO:0000976">
    <property type="term" value="F:transcription cis-regulatory region binding"/>
    <property type="evidence" value="ECO:0007669"/>
    <property type="project" value="TreeGrafter"/>
</dbReference>
<evidence type="ECO:0000256" key="5">
    <source>
        <dbReference type="ARBA" id="ARBA00023163"/>
    </source>
</evidence>